<sequence length="935" mass="108306">MFWLCMYQWRMTHTTPPPADADAGAEELRELREQPTDPQAQQEIIDSIEEVYFSSDSFDMVQYELEKLPPDLNLLELEEYRDKLKRQQAAVSKRVADLILEKQPSYVKELERVTSLQTNLQLAAVICTNARRQLHSAKEGFTEASLGLLANQRRRQLLTGLLKSLRTIKTLQRTDVRLSEMLEEEDYPGAIQLCLECQKAASTFKHYNCIRWEQLDVALSKTCKHFDVSHYTKVQLAYKLLGKTQTAMDQLHMHFTQAIHNTVFQVVLGYVELCAGNADTKFQKMPYKDLCTHITTDSYIPCLTDLCKALWEVMLSYHLTMQWHDEHYKEEETTPGAGNTEGSDESTVGRSYVKKKLEHGLTRIWQDVQLKVKAYLLGTDVSNFKYDDFIVVLDVISRLMQVGEEFCGSKSEVLQESIKRQSVNYFKNYHRTRLEELRMFLENETWELCPVKSNFSIAQLHEFRFMGQCRSPSVSPSRQPESTELVELCLFEQYLQGGNPFEMQIDNKEEETEDVLASNGYESDELEKSVYQDYDSDSDVPEELKQDYVDEQTGDAPVKSVSRETLRSRKRSDYNLNRANAPILTNTTLNVIRLVGKYMQMMNILKPIAFDVIHCVSQLFDYYLYAVYTFFGRNDMYESSGLGLISSRLRTTLSRIQESLIDMVSPHASPEERKEKVPSPHLSQLVILTSSDTLYGLAERVVATESLVFLAEQFEFLQPHLDTTMPSAKKPFLQQFYSQTVSTASELRKPIYWIVAAKAIDYEQMLLLMAGVKWDIKEIMSQHNVYVDVLLKEFEKFNQRLGDVSKIVRIPLPVSNVLWEHCIRLANRTLVEGYANVKKCSNEGRALMQLDFQQFLMKLEKLTDLRPIPDKEFVETYIKAYYLTENDMEQFIKNHREYSMKQLTNLVNVCLGSHINKKARQKLLAAIDDIDRPKR</sequence>
<evidence type="ECO:0000313" key="7">
    <source>
        <dbReference type="Proteomes" id="UP000694700"/>
    </source>
</evidence>
<dbReference type="PANTHER" id="PTHR13258">
    <property type="entry name" value="SYNDETIN"/>
    <property type="match status" value="1"/>
</dbReference>
<evidence type="ECO:0000313" key="6">
    <source>
        <dbReference type="Ensembl" id="ENSCCRP00015010010.1"/>
    </source>
</evidence>
<dbReference type="GO" id="GO:0015031">
    <property type="term" value="P:protein transport"/>
    <property type="evidence" value="ECO:0007669"/>
    <property type="project" value="UniProtKB-KW"/>
</dbReference>
<dbReference type="GO" id="GO:0000149">
    <property type="term" value="F:SNARE binding"/>
    <property type="evidence" value="ECO:0007669"/>
    <property type="project" value="TreeGrafter"/>
</dbReference>
<dbReference type="Pfam" id="PF10474">
    <property type="entry name" value="Syndetin_C"/>
    <property type="match status" value="1"/>
</dbReference>
<evidence type="ECO:0000256" key="1">
    <source>
        <dbReference type="ARBA" id="ARBA00022448"/>
    </source>
</evidence>
<feature type="domain" description="Vacuolar protein sorting-associated protein 54 N-terminal" evidence="5">
    <location>
        <begin position="45"/>
        <end position="323"/>
    </location>
</feature>
<name>A0A8C1SLX2_CYPCA</name>
<dbReference type="Proteomes" id="UP000694700">
    <property type="component" value="Unplaced"/>
</dbReference>
<dbReference type="GO" id="GO:0032456">
    <property type="term" value="P:endocytic recycling"/>
    <property type="evidence" value="ECO:0007669"/>
    <property type="project" value="InterPro"/>
</dbReference>
<feature type="domain" description="Syndetin C-terminal" evidence="4">
    <location>
        <begin position="694"/>
        <end position="928"/>
    </location>
</feature>
<keyword evidence="2" id="KW-0653">Protein transport</keyword>
<evidence type="ECO:0000256" key="3">
    <source>
        <dbReference type="ARBA" id="ARBA00023054"/>
    </source>
</evidence>
<dbReference type="Pfam" id="PF10475">
    <property type="entry name" value="Vps54_N"/>
    <property type="match status" value="1"/>
</dbReference>
<accession>A0A8C1SLX2</accession>
<protein>
    <submittedName>
        <fullName evidence="6">VPS50 EARP/GARPII complex subunit</fullName>
    </submittedName>
</protein>
<dbReference type="InterPro" id="IPR019514">
    <property type="entry name" value="Syndetin_C"/>
</dbReference>
<dbReference type="InterPro" id="IPR040047">
    <property type="entry name" value="VPS50"/>
</dbReference>
<keyword evidence="1" id="KW-0813">Transport</keyword>
<reference evidence="6" key="1">
    <citation type="submission" date="2025-08" db="UniProtKB">
        <authorList>
            <consortium name="Ensembl"/>
        </authorList>
    </citation>
    <scope>IDENTIFICATION</scope>
</reference>
<dbReference type="AlphaFoldDB" id="A0A8C1SLX2"/>
<dbReference type="GO" id="GO:1990745">
    <property type="term" value="C:EARP complex"/>
    <property type="evidence" value="ECO:0007669"/>
    <property type="project" value="InterPro"/>
</dbReference>
<evidence type="ECO:0000259" key="4">
    <source>
        <dbReference type="Pfam" id="PF10474"/>
    </source>
</evidence>
<evidence type="ECO:0000259" key="5">
    <source>
        <dbReference type="Pfam" id="PF10475"/>
    </source>
</evidence>
<dbReference type="PANTHER" id="PTHR13258:SF0">
    <property type="entry name" value="SYNDETIN"/>
    <property type="match status" value="1"/>
</dbReference>
<keyword evidence="3" id="KW-0175">Coiled coil</keyword>
<dbReference type="InterPro" id="IPR019515">
    <property type="entry name" value="VPS54_N"/>
</dbReference>
<dbReference type="GO" id="GO:0042147">
    <property type="term" value="P:retrograde transport, endosome to Golgi"/>
    <property type="evidence" value="ECO:0007669"/>
    <property type="project" value="InterPro"/>
</dbReference>
<dbReference type="GO" id="GO:0005829">
    <property type="term" value="C:cytosol"/>
    <property type="evidence" value="ECO:0007669"/>
    <property type="project" value="GOC"/>
</dbReference>
<evidence type="ECO:0000256" key="2">
    <source>
        <dbReference type="ARBA" id="ARBA00022927"/>
    </source>
</evidence>
<organism evidence="6 7">
    <name type="scientific">Cyprinus carpio</name>
    <name type="common">Common carp</name>
    <dbReference type="NCBI Taxonomy" id="7962"/>
    <lineage>
        <taxon>Eukaryota</taxon>
        <taxon>Metazoa</taxon>
        <taxon>Chordata</taxon>
        <taxon>Craniata</taxon>
        <taxon>Vertebrata</taxon>
        <taxon>Euteleostomi</taxon>
        <taxon>Actinopterygii</taxon>
        <taxon>Neopterygii</taxon>
        <taxon>Teleostei</taxon>
        <taxon>Ostariophysi</taxon>
        <taxon>Cypriniformes</taxon>
        <taxon>Cyprinidae</taxon>
        <taxon>Cyprininae</taxon>
        <taxon>Cyprinus</taxon>
    </lineage>
</organism>
<proteinExistence type="predicted"/>
<dbReference type="Ensembl" id="ENSCCRT00015010395.1">
    <property type="protein sequence ID" value="ENSCCRP00015010010.1"/>
    <property type="gene ID" value="ENSCCRG00015003097.1"/>
</dbReference>